<dbReference type="Proteomes" id="UP001431449">
    <property type="component" value="Unassembled WGS sequence"/>
</dbReference>
<dbReference type="InterPro" id="IPR003661">
    <property type="entry name" value="HisK_dim/P_dom"/>
</dbReference>
<dbReference type="InterPro" id="IPR029016">
    <property type="entry name" value="GAF-like_dom_sf"/>
</dbReference>
<dbReference type="SMART" id="SM00388">
    <property type="entry name" value="HisKA"/>
    <property type="match status" value="1"/>
</dbReference>
<keyword evidence="4" id="KW-0175">Coiled coil</keyword>
<feature type="domain" description="Histidine kinase" evidence="5">
    <location>
        <begin position="225"/>
        <end position="457"/>
    </location>
</feature>
<dbReference type="Gene3D" id="1.10.287.130">
    <property type="match status" value="1"/>
</dbReference>
<evidence type="ECO:0000256" key="3">
    <source>
        <dbReference type="ARBA" id="ARBA00022553"/>
    </source>
</evidence>
<dbReference type="RefSeq" id="WP_248207071.1">
    <property type="nucleotide sequence ID" value="NZ_JALNMH010000005.1"/>
</dbReference>
<dbReference type="Gene3D" id="3.30.450.40">
    <property type="match status" value="1"/>
</dbReference>
<dbReference type="InterPro" id="IPR003594">
    <property type="entry name" value="HATPase_dom"/>
</dbReference>
<reference evidence="6" key="1">
    <citation type="submission" date="2022-04" db="EMBL/GenBank/DDBJ databases">
        <title>Lysobacter sp. CAU 1642 isolated from sea sand.</title>
        <authorList>
            <person name="Kim W."/>
        </authorList>
    </citation>
    <scope>NUCLEOTIDE SEQUENCE</scope>
    <source>
        <strain evidence="6">CAU 1642</strain>
    </source>
</reference>
<organism evidence="6 7">
    <name type="scientific">Pseudomarimonas salicorniae</name>
    <dbReference type="NCBI Taxonomy" id="2933270"/>
    <lineage>
        <taxon>Bacteria</taxon>
        <taxon>Pseudomonadati</taxon>
        <taxon>Pseudomonadota</taxon>
        <taxon>Gammaproteobacteria</taxon>
        <taxon>Lysobacterales</taxon>
        <taxon>Lysobacteraceae</taxon>
        <taxon>Pseudomarimonas</taxon>
    </lineage>
</organism>
<name>A0ABT0GG20_9GAMM</name>
<evidence type="ECO:0000256" key="1">
    <source>
        <dbReference type="ARBA" id="ARBA00000085"/>
    </source>
</evidence>
<dbReference type="InterPro" id="IPR003018">
    <property type="entry name" value="GAF"/>
</dbReference>
<accession>A0ABT0GG20</accession>
<dbReference type="SUPFAM" id="SSF55781">
    <property type="entry name" value="GAF domain-like"/>
    <property type="match status" value="1"/>
</dbReference>
<feature type="coiled-coil region" evidence="4">
    <location>
        <begin position="164"/>
        <end position="216"/>
    </location>
</feature>
<dbReference type="InterPro" id="IPR036097">
    <property type="entry name" value="HisK_dim/P_sf"/>
</dbReference>
<evidence type="ECO:0000313" key="6">
    <source>
        <dbReference type="EMBL" id="MCK7593476.1"/>
    </source>
</evidence>
<dbReference type="PANTHER" id="PTHR43065">
    <property type="entry name" value="SENSOR HISTIDINE KINASE"/>
    <property type="match status" value="1"/>
</dbReference>
<dbReference type="PROSITE" id="PS50109">
    <property type="entry name" value="HIS_KIN"/>
    <property type="match status" value="1"/>
</dbReference>
<dbReference type="SMART" id="SM00387">
    <property type="entry name" value="HATPase_c"/>
    <property type="match status" value="1"/>
</dbReference>
<dbReference type="SMART" id="SM00065">
    <property type="entry name" value="GAF"/>
    <property type="match status" value="1"/>
</dbReference>
<dbReference type="InterPro" id="IPR005467">
    <property type="entry name" value="His_kinase_dom"/>
</dbReference>
<dbReference type="EMBL" id="JALNMH010000005">
    <property type="protein sequence ID" value="MCK7593476.1"/>
    <property type="molecule type" value="Genomic_DNA"/>
</dbReference>
<evidence type="ECO:0000259" key="5">
    <source>
        <dbReference type="PROSITE" id="PS50109"/>
    </source>
</evidence>
<evidence type="ECO:0000256" key="4">
    <source>
        <dbReference type="SAM" id="Coils"/>
    </source>
</evidence>
<dbReference type="Gene3D" id="3.30.565.10">
    <property type="entry name" value="Histidine kinase-like ATPase, C-terminal domain"/>
    <property type="match status" value="1"/>
</dbReference>
<dbReference type="InterPro" id="IPR004358">
    <property type="entry name" value="Sig_transdc_His_kin-like_C"/>
</dbReference>
<keyword evidence="3" id="KW-0597">Phosphoprotein</keyword>
<dbReference type="SUPFAM" id="SSF55874">
    <property type="entry name" value="ATPase domain of HSP90 chaperone/DNA topoisomerase II/histidine kinase"/>
    <property type="match status" value="1"/>
</dbReference>
<dbReference type="Pfam" id="PF01590">
    <property type="entry name" value="GAF"/>
    <property type="match status" value="1"/>
</dbReference>
<evidence type="ECO:0000256" key="2">
    <source>
        <dbReference type="ARBA" id="ARBA00012438"/>
    </source>
</evidence>
<dbReference type="GO" id="GO:0016301">
    <property type="term" value="F:kinase activity"/>
    <property type="evidence" value="ECO:0007669"/>
    <property type="project" value="UniProtKB-KW"/>
</dbReference>
<comment type="caution">
    <text evidence="6">The sequence shown here is derived from an EMBL/GenBank/DDBJ whole genome shotgun (WGS) entry which is preliminary data.</text>
</comment>
<keyword evidence="6" id="KW-0418">Kinase</keyword>
<dbReference type="PRINTS" id="PR00344">
    <property type="entry name" value="BCTRLSENSOR"/>
</dbReference>
<evidence type="ECO:0000313" key="7">
    <source>
        <dbReference type="Proteomes" id="UP001431449"/>
    </source>
</evidence>
<dbReference type="InterPro" id="IPR036890">
    <property type="entry name" value="HATPase_C_sf"/>
</dbReference>
<sequence length="459" mass="49702">MGEASRWQGLLAGVSRAECIDDGNVPAAARMVCDAAVAGLGVPRASVWLVDDPPVSMHCVALVDHADPSASNNLSLTHEDYPSYFVAIQAQRCIAVRDCLRDPCCVELVEPYLCPLGIGAMLDTPIHRSGRMVGILCAEHRGGPRTWSEGEQIFTGNLGDLFARAMSSAERMDYEERLEQLNATLERRVEERTARLEQALERLESTQRQLIEREKLAALGSLVAGVAHEINTPVGVAVTAASHGRDLLRALDRDFRAGSLRRGDMQATLDGLGEALDMVQRNVERAAKLVESFKRTAADRTSEKRLDFEANAYVESVLATLGPMLRSRGVALQFERGPDCELTSYPGALAHALSNLVANAALHGFEAGAQGAQLRVVLSCEPEWLLIEVVDNGCGMSEAVLQRAFEPFFTTARAQGGTGLGLTIARSMVEQSLGGSLDVETRPGEGCRFVLRIPRRPVD</sequence>
<dbReference type="SUPFAM" id="SSF47384">
    <property type="entry name" value="Homodimeric domain of signal transducing histidine kinase"/>
    <property type="match status" value="1"/>
</dbReference>
<comment type="catalytic activity">
    <reaction evidence="1">
        <text>ATP + protein L-histidine = ADP + protein N-phospho-L-histidine.</text>
        <dbReference type="EC" id="2.7.13.3"/>
    </reaction>
</comment>
<proteinExistence type="predicted"/>
<dbReference type="PANTHER" id="PTHR43065:SF47">
    <property type="match status" value="1"/>
</dbReference>
<keyword evidence="6" id="KW-0808">Transferase</keyword>
<dbReference type="EC" id="2.7.13.3" evidence="2"/>
<dbReference type="Pfam" id="PF02518">
    <property type="entry name" value="HATPase_c"/>
    <property type="match status" value="1"/>
</dbReference>
<protein>
    <recommendedName>
        <fullName evidence="2">histidine kinase</fullName>
        <ecNumber evidence="2">2.7.13.3</ecNumber>
    </recommendedName>
</protein>
<gene>
    <name evidence="6" type="ORF">M0G41_07325</name>
</gene>
<keyword evidence="7" id="KW-1185">Reference proteome</keyword>
<dbReference type="CDD" id="cd00082">
    <property type="entry name" value="HisKA"/>
    <property type="match status" value="1"/>
</dbReference>